<feature type="signal peptide" evidence="3">
    <location>
        <begin position="1"/>
        <end position="23"/>
    </location>
</feature>
<evidence type="ECO:0000256" key="2">
    <source>
        <dbReference type="ARBA" id="ARBA00022525"/>
    </source>
</evidence>
<dbReference type="GO" id="GO:0005576">
    <property type="term" value="C:extracellular region"/>
    <property type="evidence" value="ECO:0007669"/>
    <property type="project" value="UniProtKB-SubCell"/>
</dbReference>
<keyword evidence="2" id="KW-0964">Secreted</keyword>
<organism evidence="4">
    <name type="scientific">Gemmula speciosa</name>
    <name type="common">Splendid gem-turris</name>
    <name type="synonym">Pleurotoma speciosa</name>
    <dbReference type="NCBI Taxonomy" id="439592"/>
    <lineage>
        <taxon>Eukaryota</taxon>
        <taxon>Metazoa</taxon>
        <taxon>Spiralia</taxon>
        <taxon>Lophotrochozoa</taxon>
        <taxon>Mollusca</taxon>
        <taxon>Gastropoda</taxon>
        <taxon>Caenogastropoda</taxon>
        <taxon>Neogastropoda</taxon>
        <taxon>Conoidea</taxon>
        <taxon>Turridae</taxon>
        <taxon>Gemmula</taxon>
    </lineage>
</organism>
<reference evidence="4" key="1">
    <citation type="journal article" date="2014" name="Toxicon">
        <title>A bioinformatics survey for conotoxin-like sequences in three turrid snail venom duct transcriptomes.</title>
        <authorList>
            <person name="Gonzales D.T."/>
            <person name="Saloma C.P."/>
        </authorList>
    </citation>
    <scope>NUCLEOTIDE SEQUENCE</scope>
    <source>
        <tissue evidence="4">Venom duct</tissue>
    </source>
</reference>
<sequence>MEKLTLLLLVAAVLLSTQVLVQGDGGKKQKAKINFFTGRMLSGNKQKRCAEAYESCVNHSDCCEKYCNDSYCY</sequence>
<feature type="chain" id="PRO_5001945441" evidence="3">
    <location>
        <begin position="24"/>
        <end position="73"/>
    </location>
</feature>
<dbReference type="EMBL" id="GBRA01000045">
    <property type="protein sequence ID" value="JAC94749.1"/>
    <property type="molecule type" value="Transcribed_RNA"/>
</dbReference>
<evidence type="ECO:0000256" key="1">
    <source>
        <dbReference type="ARBA" id="ARBA00004613"/>
    </source>
</evidence>
<dbReference type="InterPro" id="IPR004214">
    <property type="entry name" value="Conotoxin"/>
</dbReference>
<dbReference type="AlphaFoldDB" id="A0A098LXT3"/>
<reference evidence="4" key="2">
    <citation type="submission" date="2014-09" db="EMBL/GenBank/DDBJ databases">
        <authorList>
            <person name="Gonzales D.T.T."/>
            <person name="Saloma C.P."/>
        </authorList>
    </citation>
    <scope>NUCLEOTIDE SEQUENCE</scope>
    <source>
        <tissue evidence="4">Venom duct</tissue>
    </source>
</reference>
<accession>A0A098LXT3</accession>
<dbReference type="Pfam" id="PF02950">
    <property type="entry name" value="Conotoxin"/>
    <property type="match status" value="1"/>
</dbReference>
<keyword evidence="3" id="KW-0732">Signal</keyword>
<evidence type="ECO:0000256" key="3">
    <source>
        <dbReference type="SAM" id="SignalP"/>
    </source>
</evidence>
<name>A0A098LXT3_GEMSP</name>
<protein>
    <submittedName>
        <fullName evidence="4">Gsp_45 putative toxin</fullName>
    </submittedName>
</protein>
<proteinExistence type="predicted"/>
<comment type="subcellular location">
    <subcellularLocation>
        <location evidence="1">Secreted</location>
    </subcellularLocation>
</comment>
<evidence type="ECO:0000313" key="4">
    <source>
        <dbReference type="EMBL" id="JAC94749.1"/>
    </source>
</evidence>
<dbReference type="GO" id="GO:0008200">
    <property type="term" value="F:ion channel inhibitor activity"/>
    <property type="evidence" value="ECO:0007669"/>
    <property type="project" value="InterPro"/>
</dbReference>